<dbReference type="Gene3D" id="2.60.40.10">
    <property type="entry name" value="Immunoglobulins"/>
    <property type="match status" value="3"/>
</dbReference>
<feature type="domain" description="Ig-like" evidence="2">
    <location>
        <begin position="236"/>
        <end position="341"/>
    </location>
</feature>
<gene>
    <name evidence="3" type="ORF">CHS0354_004025</name>
</gene>
<feature type="signal peptide" evidence="1">
    <location>
        <begin position="1"/>
        <end position="20"/>
    </location>
</feature>
<dbReference type="SMART" id="SM00409">
    <property type="entry name" value="IG"/>
    <property type="match status" value="3"/>
</dbReference>
<dbReference type="GO" id="GO:0005886">
    <property type="term" value="C:plasma membrane"/>
    <property type="evidence" value="ECO:0007669"/>
    <property type="project" value="TreeGrafter"/>
</dbReference>
<dbReference type="EMBL" id="JAEAOA010000312">
    <property type="protein sequence ID" value="KAK3583080.1"/>
    <property type="molecule type" value="Genomic_DNA"/>
</dbReference>
<name>A0AAE0VND1_9BIVA</name>
<reference evidence="3" key="1">
    <citation type="journal article" date="2021" name="Genome Biol. Evol.">
        <title>A High-Quality Reference Genome for a Parasitic Bivalve with Doubly Uniparental Inheritance (Bivalvia: Unionida).</title>
        <authorList>
            <person name="Smith C.H."/>
        </authorList>
    </citation>
    <scope>NUCLEOTIDE SEQUENCE</scope>
    <source>
        <strain evidence="3">CHS0354</strain>
    </source>
</reference>
<dbReference type="SMART" id="SM00408">
    <property type="entry name" value="IGc2"/>
    <property type="match status" value="2"/>
</dbReference>
<keyword evidence="1" id="KW-0732">Signal</keyword>
<dbReference type="GO" id="GO:0030424">
    <property type="term" value="C:axon"/>
    <property type="evidence" value="ECO:0007669"/>
    <property type="project" value="TreeGrafter"/>
</dbReference>
<dbReference type="InterPro" id="IPR013098">
    <property type="entry name" value="Ig_I-set"/>
</dbReference>
<dbReference type="AlphaFoldDB" id="A0AAE0VND1"/>
<evidence type="ECO:0000259" key="2">
    <source>
        <dbReference type="PROSITE" id="PS50835"/>
    </source>
</evidence>
<dbReference type="InterPro" id="IPR036179">
    <property type="entry name" value="Ig-like_dom_sf"/>
</dbReference>
<feature type="domain" description="Ig-like" evidence="2">
    <location>
        <begin position="145"/>
        <end position="229"/>
    </location>
</feature>
<reference evidence="3" key="3">
    <citation type="submission" date="2023-05" db="EMBL/GenBank/DDBJ databases">
        <authorList>
            <person name="Smith C.H."/>
        </authorList>
    </citation>
    <scope>NUCLEOTIDE SEQUENCE</scope>
    <source>
        <strain evidence="3">CHS0354</strain>
        <tissue evidence="3">Mantle</tissue>
    </source>
</reference>
<dbReference type="GO" id="GO:0050808">
    <property type="term" value="P:synapse organization"/>
    <property type="evidence" value="ECO:0007669"/>
    <property type="project" value="TreeGrafter"/>
</dbReference>
<accession>A0AAE0VND1</accession>
<dbReference type="GO" id="GO:0008046">
    <property type="term" value="F:axon guidance receptor activity"/>
    <property type="evidence" value="ECO:0007669"/>
    <property type="project" value="TreeGrafter"/>
</dbReference>
<dbReference type="Pfam" id="PF13927">
    <property type="entry name" value="Ig_3"/>
    <property type="match status" value="1"/>
</dbReference>
<dbReference type="InterPro" id="IPR003599">
    <property type="entry name" value="Ig_sub"/>
</dbReference>
<dbReference type="PANTHER" id="PTHR45080">
    <property type="entry name" value="CONTACTIN 5"/>
    <property type="match status" value="1"/>
</dbReference>
<organism evidence="3 4">
    <name type="scientific">Potamilus streckersoni</name>
    <dbReference type="NCBI Taxonomy" id="2493646"/>
    <lineage>
        <taxon>Eukaryota</taxon>
        <taxon>Metazoa</taxon>
        <taxon>Spiralia</taxon>
        <taxon>Lophotrochozoa</taxon>
        <taxon>Mollusca</taxon>
        <taxon>Bivalvia</taxon>
        <taxon>Autobranchia</taxon>
        <taxon>Heteroconchia</taxon>
        <taxon>Palaeoheterodonta</taxon>
        <taxon>Unionida</taxon>
        <taxon>Unionoidea</taxon>
        <taxon>Unionidae</taxon>
        <taxon>Ambleminae</taxon>
        <taxon>Lampsilini</taxon>
        <taxon>Potamilus</taxon>
    </lineage>
</organism>
<sequence>MGQLILRFLCLIPLFYLVHCQLRPDIVDEIIPEVTSQGSSARINCTVVNKQSGHIVTWNFLDSKTGGDIISRDQNIFLNNPICKDGLRKYEVLKREVNQRTTYTLIINCLLPVDTGRYKCYIEISGAPSYSYPSKIGYLTVQVPPTITSKNDAVLELDEYNSASLQCEATGIPSPNITWTRADGFPLPTGFALFRGQNLKLSNVTKDDRGAYRCVADNNVRPPDEFLVSVQVFVAPECEAVQDTVGQANTGQYYVRLECKVSGYPEPELTWYRENTAIGQVGREQLNDNDKYDISKQIATSTLRFGWSWYTLRVKNIQANDYTRYFCKATNRLGSTEASIDLFETSECQGGNCPTIGDASFTQASLITLLLMSVISRFFL</sequence>
<dbReference type="GO" id="GO:0007156">
    <property type="term" value="P:homophilic cell adhesion via plasma membrane adhesion molecules"/>
    <property type="evidence" value="ECO:0007669"/>
    <property type="project" value="TreeGrafter"/>
</dbReference>
<feature type="chain" id="PRO_5042180076" description="Ig-like domain-containing protein" evidence="1">
    <location>
        <begin position="21"/>
        <end position="380"/>
    </location>
</feature>
<dbReference type="PANTHER" id="PTHR45080:SF33">
    <property type="entry name" value="IG-LIKE DOMAIN-CONTAINING PROTEIN"/>
    <property type="match status" value="1"/>
</dbReference>
<evidence type="ECO:0000313" key="3">
    <source>
        <dbReference type="EMBL" id="KAK3583080.1"/>
    </source>
</evidence>
<dbReference type="InterPro" id="IPR050958">
    <property type="entry name" value="Cell_Adh-Cytoskel_Orgn"/>
</dbReference>
<evidence type="ECO:0000256" key="1">
    <source>
        <dbReference type="SAM" id="SignalP"/>
    </source>
</evidence>
<dbReference type="InterPro" id="IPR003598">
    <property type="entry name" value="Ig_sub2"/>
</dbReference>
<feature type="domain" description="Ig-like" evidence="2">
    <location>
        <begin position="24"/>
        <end position="137"/>
    </location>
</feature>
<dbReference type="SUPFAM" id="SSF48726">
    <property type="entry name" value="Immunoglobulin"/>
    <property type="match status" value="3"/>
</dbReference>
<evidence type="ECO:0000313" key="4">
    <source>
        <dbReference type="Proteomes" id="UP001195483"/>
    </source>
</evidence>
<proteinExistence type="predicted"/>
<dbReference type="PROSITE" id="PS50835">
    <property type="entry name" value="IG_LIKE"/>
    <property type="match status" value="3"/>
</dbReference>
<reference evidence="3" key="2">
    <citation type="journal article" date="2021" name="Genome Biol. Evol.">
        <title>Developing a high-quality reference genome for a parasitic bivalve with doubly uniparental inheritance (Bivalvia: Unionida).</title>
        <authorList>
            <person name="Smith C.H."/>
        </authorList>
    </citation>
    <scope>NUCLEOTIDE SEQUENCE</scope>
    <source>
        <strain evidence="3">CHS0354</strain>
        <tissue evidence="3">Mantle</tissue>
    </source>
</reference>
<dbReference type="GO" id="GO:0043025">
    <property type="term" value="C:neuronal cell body"/>
    <property type="evidence" value="ECO:0007669"/>
    <property type="project" value="TreeGrafter"/>
</dbReference>
<dbReference type="InterPro" id="IPR007110">
    <property type="entry name" value="Ig-like_dom"/>
</dbReference>
<keyword evidence="4" id="KW-1185">Reference proteome</keyword>
<dbReference type="InterPro" id="IPR013783">
    <property type="entry name" value="Ig-like_fold"/>
</dbReference>
<dbReference type="Pfam" id="PF07679">
    <property type="entry name" value="I-set"/>
    <property type="match status" value="1"/>
</dbReference>
<dbReference type="Proteomes" id="UP001195483">
    <property type="component" value="Unassembled WGS sequence"/>
</dbReference>
<dbReference type="CDD" id="cd00096">
    <property type="entry name" value="Ig"/>
    <property type="match status" value="1"/>
</dbReference>
<protein>
    <recommendedName>
        <fullName evidence="2">Ig-like domain-containing protein</fullName>
    </recommendedName>
</protein>
<comment type="caution">
    <text evidence="3">The sequence shown here is derived from an EMBL/GenBank/DDBJ whole genome shotgun (WGS) entry which is preliminary data.</text>
</comment>